<name>A0AAD6TPH0_9AGAR</name>
<dbReference type="AlphaFoldDB" id="A0AAD6TPH0"/>
<feature type="compositionally biased region" description="Basic and acidic residues" evidence="1">
    <location>
        <begin position="78"/>
        <end position="93"/>
    </location>
</feature>
<feature type="region of interest" description="Disordered" evidence="1">
    <location>
        <begin position="223"/>
        <end position="251"/>
    </location>
</feature>
<feature type="compositionally biased region" description="Low complexity" evidence="1">
    <location>
        <begin position="58"/>
        <end position="69"/>
    </location>
</feature>
<feature type="compositionally biased region" description="Basic residues" evidence="1">
    <location>
        <begin position="125"/>
        <end position="135"/>
    </location>
</feature>
<sequence>MQQYPPPLYAPPHPPTAAPHRFHDRPLRSSMRSTRATWGGSMREASSDDDNDTITGQTTTSIASSRSRAPGNGPAQQRRVEHWLHDTGHHAPEFRSPFSSATAPSTSSRPHNPLHVDQDHSHDHTRSHKPHRHGGRREPPPIWVPQPQQGIKPGPQPMRGMPMQPPQPPMVWVPPGPALLTGPAPQMSHVPMNGPPPPPKVNLNVVHAVRLSIRGVIGGLTECIRSPTSTRGPKERSDMEKLGGGTDDLEL</sequence>
<evidence type="ECO:0000256" key="1">
    <source>
        <dbReference type="SAM" id="MobiDB-lite"/>
    </source>
</evidence>
<feature type="region of interest" description="Disordered" evidence="1">
    <location>
        <begin position="1"/>
        <end position="167"/>
    </location>
</feature>
<evidence type="ECO:0000313" key="3">
    <source>
        <dbReference type="Proteomes" id="UP001222325"/>
    </source>
</evidence>
<feature type="compositionally biased region" description="Basic and acidic residues" evidence="1">
    <location>
        <begin position="232"/>
        <end position="241"/>
    </location>
</feature>
<proteinExistence type="predicted"/>
<feature type="compositionally biased region" description="Gly residues" evidence="1">
    <location>
        <begin position="242"/>
        <end position="251"/>
    </location>
</feature>
<dbReference type="EMBL" id="JARJCN010000128">
    <property type="protein sequence ID" value="KAJ7070447.1"/>
    <property type="molecule type" value="Genomic_DNA"/>
</dbReference>
<comment type="caution">
    <text evidence="2">The sequence shown here is derived from an EMBL/GenBank/DDBJ whole genome shotgun (WGS) entry which is preliminary data.</text>
</comment>
<keyword evidence="3" id="KW-1185">Reference proteome</keyword>
<gene>
    <name evidence="2" type="ORF">B0H15DRAFT_870482</name>
</gene>
<reference evidence="2" key="1">
    <citation type="submission" date="2023-03" db="EMBL/GenBank/DDBJ databases">
        <title>Massive genome expansion in bonnet fungi (Mycena s.s.) driven by repeated elements and novel gene families across ecological guilds.</title>
        <authorList>
            <consortium name="Lawrence Berkeley National Laboratory"/>
            <person name="Harder C.B."/>
            <person name="Miyauchi S."/>
            <person name="Viragh M."/>
            <person name="Kuo A."/>
            <person name="Thoen E."/>
            <person name="Andreopoulos B."/>
            <person name="Lu D."/>
            <person name="Skrede I."/>
            <person name="Drula E."/>
            <person name="Henrissat B."/>
            <person name="Morin E."/>
            <person name="Kohler A."/>
            <person name="Barry K."/>
            <person name="LaButti K."/>
            <person name="Morin E."/>
            <person name="Salamov A."/>
            <person name="Lipzen A."/>
            <person name="Mereny Z."/>
            <person name="Hegedus B."/>
            <person name="Baldrian P."/>
            <person name="Stursova M."/>
            <person name="Weitz H."/>
            <person name="Taylor A."/>
            <person name="Grigoriev I.V."/>
            <person name="Nagy L.G."/>
            <person name="Martin F."/>
            <person name="Kauserud H."/>
        </authorList>
    </citation>
    <scope>NUCLEOTIDE SEQUENCE</scope>
    <source>
        <strain evidence="2">CBHHK173m</strain>
    </source>
</reference>
<feature type="compositionally biased region" description="Low complexity" evidence="1">
    <location>
        <begin position="145"/>
        <end position="162"/>
    </location>
</feature>
<accession>A0AAD6TPH0</accession>
<protein>
    <submittedName>
        <fullName evidence="2">Uncharacterized protein</fullName>
    </submittedName>
</protein>
<dbReference type="Proteomes" id="UP001222325">
    <property type="component" value="Unassembled WGS sequence"/>
</dbReference>
<organism evidence="2 3">
    <name type="scientific">Mycena belliarum</name>
    <dbReference type="NCBI Taxonomy" id="1033014"/>
    <lineage>
        <taxon>Eukaryota</taxon>
        <taxon>Fungi</taxon>
        <taxon>Dikarya</taxon>
        <taxon>Basidiomycota</taxon>
        <taxon>Agaricomycotina</taxon>
        <taxon>Agaricomycetes</taxon>
        <taxon>Agaricomycetidae</taxon>
        <taxon>Agaricales</taxon>
        <taxon>Marasmiineae</taxon>
        <taxon>Mycenaceae</taxon>
        <taxon>Mycena</taxon>
    </lineage>
</organism>
<evidence type="ECO:0000313" key="2">
    <source>
        <dbReference type="EMBL" id="KAJ7070447.1"/>
    </source>
</evidence>
<feature type="compositionally biased region" description="Pro residues" evidence="1">
    <location>
        <begin position="1"/>
        <end position="17"/>
    </location>
</feature>
<feature type="compositionally biased region" description="Low complexity" evidence="1">
    <location>
        <begin position="94"/>
        <end position="109"/>
    </location>
</feature>
<feature type="compositionally biased region" description="Basic and acidic residues" evidence="1">
    <location>
        <begin position="114"/>
        <end position="124"/>
    </location>
</feature>